<proteinExistence type="predicted"/>
<reference evidence="1 2" key="1">
    <citation type="submission" date="2018-06" db="EMBL/GenBank/DDBJ databases">
        <title>Extensive metabolic versatility and redundancy in microbially diverse, dynamic hydrothermal sediments.</title>
        <authorList>
            <person name="Dombrowski N."/>
            <person name="Teske A."/>
            <person name="Baker B.J."/>
        </authorList>
    </citation>
    <scope>NUCLEOTIDE SEQUENCE [LARGE SCALE GENOMIC DNA]</scope>
    <source>
        <strain evidence="1">B66_G16</strain>
    </source>
</reference>
<dbReference type="InterPro" id="IPR014441">
    <property type="entry name" value="UCP006425_b-propeller"/>
</dbReference>
<protein>
    <recommendedName>
        <fullName evidence="3">Copper amine oxidase</fullName>
    </recommendedName>
</protein>
<dbReference type="Pfam" id="PF09826">
    <property type="entry name" value="Beta_propel"/>
    <property type="match status" value="1"/>
</dbReference>
<gene>
    <name evidence="1" type="ORF">DRJ31_05805</name>
</gene>
<organism evidence="1 2">
    <name type="scientific">Thermoproteota archaeon</name>
    <dbReference type="NCBI Taxonomy" id="2056631"/>
    <lineage>
        <taxon>Archaea</taxon>
        <taxon>Thermoproteota</taxon>
    </lineage>
</organism>
<dbReference type="AlphaFoldDB" id="A0A497EQE9"/>
<name>A0A497EQE9_9CREN</name>
<comment type="caution">
    <text evidence="1">The sequence shown here is derived from an EMBL/GenBank/DDBJ whole genome shotgun (WGS) entry which is preliminary data.</text>
</comment>
<sequence length="650" mass="72858">MRINTKVLVLALIASSILTATIISTAFKAIDYDYASDDTINDEDVIKFNSLDELINYVRAIREIHIKLGYITYQPVFIEGIGGLPLSIVKATPPRLAQEVVDFSKTNVQVTGVDEADIVKTDGKYIYLARGREVVVLKAYPPNELEVASKIKVEGYIRGVYVYDDKLVVIYSPTPEIKPLKTIVELPEAVVPVNIYIGKIIPFRSKVVVAIYDLSNREKPTLSNKVEVSGRYVSSRMVKNVCYVITQHPIFLSNYIILPVVNGDAVSAKDIVCFRGDYPQVFTIVLALDVDGGDFNKEVFMTGVSSYIYMSEKNLYLLTQGRFYVYEILCEVAKAVGVEIPIGQGEDVNNLKSMVIKLEDLFNQLPSEKRAEIWKKIRDKLWRTYGVKTLIYRFSIEGLSFKAEAKGEVPGRVLDQFSMDEYDGFFRVATTSRGLDGRENNVYVLDMNLRIVGKLEGLAKGERVYAARYLGDKMFLVTYRVVDPLFTIDLSNPYKPEVIGYLKIPGFSEYLHPYGHYLIGIGRNGDWNGRGGGVKVSLFDISNLEKPVEVSSVTLNEATWSPVFTDHKAFLINSEEKYIAIPTYGKVDGVYVIGLRDECLSLRGFIEHDDVKRAVFIGDSIYTISANLVKAVSSTSLELICEVPLTEILA</sequence>
<dbReference type="Proteomes" id="UP000278475">
    <property type="component" value="Unassembled WGS sequence"/>
</dbReference>
<evidence type="ECO:0000313" key="1">
    <source>
        <dbReference type="EMBL" id="RLE49151.1"/>
    </source>
</evidence>
<evidence type="ECO:0000313" key="2">
    <source>
        <dbReference type="Proteomes" id="UP000278475"/>
    </source>
</evidence>
<dbReference type="PIRSF" id="PIRSF006425">
    <property type="entry name" value="UCP006425_WD40"/>
    <property type="match status" value="1"/>
</dbReference>
<dbReference type="InterPro" id="IPR019198">
    <property type="entry name" value="Beta_propeller_containing"/>
</dbReference>
<accession>A0A497EQE9</accession>
<dbReference type="EMBL" id="QMQV01000048">
    <property type="protein sequence ID" value="RLE49151.1"/>
    <property type="molecule type" value="Genomic_DNA"/>
</dbReference>
<dbReference type="SUPFAM" id="SSF75011">
    <property type="entry name" value="3-carboxy-cis,cis-mucoante lactonizing enzyme"/>
    <property type="match status" value="1"/>
</dbReference>
<evidence type="ECO:0008006" key="3">
    <source>
        <dbReference type="Google" id="ProtNLM"/>
    </source>
</evidence>